<dbReference type="AlphaFoldDB" id="M4VHC9"/>
<dbReference type="EMBL" id="CP003538">
    <property type="protein sequence ID" value="AGH98603.1"/>
    <property type="molecule type" value="Genomic_DNA"/>
</dbReference>
<evidence type="ECO:0000256" key="5">
    <source>
        <dbReference type="ARBA" id="ARBA00048204"/>
    </source>
</evidence>
<comment type="catalytic activity">
    <reaction evidence="5">
        <text>queuosine 5'-phosphate + H2O = queuine + D-ribose 5-phosphate</text>
        <dbReference type="Rhea" id="RHEA:75387"/>
        <dbReference type="ChEBI" id="CHEBI:15377"/>
        <dbReference type="ChEBI" id="CHEBI:17433"/>
        <dbReference type="ChEBI" id="CHEBI:78346"/>
        <dbReference type="ChEBI" id="CHEBI:194371"/>
    </reaction>
    <physiologicalReaction direction="left-to-right" evidence="5">
        <dbReference type="Rhea" id="RHEA:75388"/>
    </physiologicalReaction>
</comment>
<name>M4VHC9_9BACT</name>
<dbReference type="STRING" id="349215.A11S_1801"/>
<evidence type="ECO:0000256" key="4">
    <source>
        <dbReference type="ARBA" id="ARBA00035393"/>
    </source>
</evidence>
<protein>
    <recommendedName>
        <fullName evidence="3">Queuosine 5'-phosphate N-glycosylase/hydrolase</fullName>
    </recommendedName>
    <alternativeName>
        <fullName evidence="4">Queuosine-nucleotide N-glycosylase/hydrolase</fullName>
    </alternativeName>
</protein>
<keyword evidence="1" id="KW-0378">Hydrolase</keyword>
<dbReference type="PANTHER" id="PTHR21314">
    <property type="entry name" value="QUEUOSINE 5'-PHOSPHATE N-GLYCOSYLASE_HYDROLASE-RELATED"/>
    <property type="match status" value="1"/>
</dbReference>
<dbReference type="GO" id="GO:0006400">
    <property type="term" value="P:tRNA modification"/>
    <property type="evidence" value="ECO:0007669"/>
    <property type="project" value="TreeGrafter"/>
</dbReference>
<organism evidence="6 7">
    <name type="scientific">Micavibrio aeruginosavorus EPB</name>
    <dbReference type="NCBI Taxonomy" id="349215"/>
    <lineage>
        <taxon>Bacteria</taxon>
        <taxon>Pseudomonadati</taxon>
        <taxon>Bdellovibrionota</taxon>
        <taxon>Bdellovibrionia</taxon>
        <taxon>Bdellovibrionales</taxon>
        <taxon>Pseudobdellovibrionaceae</taxon>
        <taxon>Micavibrio</taxon>
    </lineage>
</organism>
<evidence type="ECO:0000313" key="6">
    <source>
        <dbReference type="EMBL" id="AGH98603.1"/>
    </source>
</evidence>
<evidence type="ECO:0000313" key="7">
    <source>
        <dbReference type="Proteomes" id="UP000011932"/>
    </source>
</evidence>
<dbReference type="RefSeq" id="WP_015468131.1">
    <property type="nucleotide sequence ID" value="NC_020812.1"/>
</dbReference>
<dbReference type="InterPro" id="IPR019438">
    <property type="entry name" value="Q_salvage"/>
</dbReference>
<comment type="similarity">
    <text evidence="2">Belongs to the QNG1 protein family.</text>
</comment>
<dbReference type="GO" id="GO:0016787">
    <property type="term" value="F:hydrolase activity"/>
    <property type="evidence" value="ECO:0007669"/>
    <property type="project" value="UniProtKB-KW"/>
</dbReference>
<reference evidence="6 7" key="1">
    <citation type="journal article" date="2013" name="ISME J.">
        <title>By their genes ye shall know them: genomic signatures of predatory bacteria.</title>
        <authorList>
            <person name="Pasternak Z."/>
            <person name="Pietrokovski S."/>
            <person name="Rotem O."/>
            <person name="Gophna U."/>
            <person name="Lurie-Weinberger M.N."/>
            <person name="Jurkevitch E."/>
        </authorList>
    </citation>
    <scope>NUCLEOTIDE SEQUENCE [LARGE SCALE GENOMIC DNA]</scope>
    <source>
        <strain evidence="6">EPB</strain>
    </source>
</reference>
<dbReference type="KEGG" id="man:A11S_1801"/>
<sequence>MWPFRKKTNQSVLNNPGVPCDVFGRVREGCRFVADHAQHVTINDWVLRDYAQTLSPRAPNNVLDLDHHYDSNDLESLAAYIMALEAINFGSGYEAALVEEGWRLRDHSIYYTVSTALKYHFESQGPMDAATMANLSVLDCHRMFGLPHRTVGTEVAVLFAAALNELGTFVRDHFDGSFLKLVQDADGHAARLVCRMVELPGFQDVHNYHGRAIPLYKRAQIAAADLHLAFVRHGRPLFGDMDRLTLFADNAVPHVLVTDGVLTLSDDLAARIAAGVFIPAGSDEEIELRACAVEAVERICAIKGVRVMDIDHVLWHRSVEDPRYMATPPHRTRTRFY</sequence>
<dbReference type="Pfam" id="PF10343">
    <property type="entry name" value="Q_salvage"/>
    <property type="match status" value="1"/>
</dbReference>
<evidence type="ECO:0000256" key="2">
    <source>
        <dbReference type="ARBA" id="ARBA00035119"/>
    </source>
</evidence>
<dbReference type="HOGENOM" id="CLU_036001_1_0_5"/>
<proteinExistence type="inferred from homology"/>
<dbReference type="PANTHER" id="PTHR21314:SF0">
    <property type="entry name" value="QUEUOSINE 5'-PHOSPHATE N-GLYCOSYLASE_HYDROLASE"/>
    <property type="match status" value="1"/>
</dbReference>
<evidence type="ECO:0000256" key="3">
    <source>
        <dbReference type="ARBA" id="ARBA00035306"/>
    </source>
</evidence>
<gene>
    <name evidence="6" type="ORF">A11S_1801</name>
</gene>
<accession>M4VHC9</accession>
<dbReference type="Proteomes" id="UP000011932">
    <property type="component" value="Chromosome"/>
</dbReference>
<evidence type="ECO:0000256" key="1">
    <source>
        <dbReference type="ARBA" id="ARBA00022801"/>
    </source>
</evidence>